<dbReference type="STRING" id="52770.BSZ40_04530"/>
<gene>
    <name evidence="4" type="ORF">BSZ40_04530</name>
</gene>
<keyword evidence="5" id="KW-1185">Reference proteome</keyword>
<dbReference type="PANTHER" id="PTHR33744:SF7">
    <property type="entry name" value="PUCR FAMILY TRANSCRIPTIONAL REGULATOR"/>
    <property type="match status" value="1"/>
</dbReference>
<dbReference type="Gene3D" id="1.10.10.2840">
    <property type="entry name" value="PucR C-terminal helix-turn-helix domain"/>
    <property type="match status" value="1"/>
</dbReference>
<dbReference type="Pfam" id="PF13556">
    <property type="entry name" value="HTH_30"/>
    <property type="match status" value="1"/>
</dbReference>
<sequence length="398" mass="42577">MHEPDATSRTHALHRLRASADTLTNAALKKIEHDLPWYSQLGAQDRSWISVVARTGINSFTRWFEDQGQSASDATEIFNVAPRELARSIPLQHTLALIRIVVDVVATEAVPLVPESARTTVHDAVLVYARDVAFSAAEAYARAAEQRGAWDARLEALVVDCLVRGERDASLYSHLAALGWDAKVSACAVVGSAALAEAAMHDIRRAARKACPTALVGLYGSLALVLLGGTDPRQAATQVAAAFPSRTVIGPVVADVADAGRSVRAAVAGLTAVEAWPGAPDPASSSDLLPERVLAGDELARAEMREQIYVPLLAAGRPLVDTVHEYLTLGRSLEGAARSLFIHPNTVRYRLRRVAQLIGWDPTDAREGYVLQIALAVGRLDEVSKHTASPAVCPDPPK</sequence>
<dbReference type="InterPro" id="IPR041522">
    <property type="entry name" value="CdaR_GGDEF"/>
</dbReference>
<evidence type="ECO:0000259" key="2">
    <source>
        <dbReference type="Pfam" id="PF13556"/>
    </source>
</evidence>
<evidence type="ECO:0000313" key="5">
    <source>
        <dbReference type="Proteomes" id="UP000185612"/>
    </source>
</evidence>
<comment type="similarity">
    <text evidence="1">Belongs to the CdaR family.</text>
</comment>
<dbReference type="RefSeq" id="WP_073823708.1">
    <property type="nucleotide sequence ID" value="NZ_MQVS01000003.1"/>
</dbReference>
<accession>A0A1Q5PX50</accession>
<dbReference type="AlphaFoldDB" id="A0A1Q5PX50"/>
<dbReference type="EMBL" id="MQVS01000003">
    <property type="protein sequence ID" value="OKL52171.1"/>
    <property type="molecule type" value="Genomic_DNA"/>
</dbReference>
<dbReference type="InterPro" id="IPR051448">
    <property type="entry name" value="CdaR-like_regulators"/>
</dbReference>
<dbReference type="InterPro" id="IPR025736">
    <property type="entry name" value="PucR_C-HTH_dom"/>
</dbReference>
<protein>
    <submittedName>
        <fullName evidence="4">Uncharacterized protein</fullName>
    </submittedName>
</protein>
<reference evidence="5" key="1">
    <citation type="submission" date="2016-12" db="EMBL/GenBank/DDBJ databases">
        <authorList>
            <person name="Meng X."/>
        </authorList>
    </citation>
    <scope>NUCLEOTIDE SEQUENCE [LARGE SCALE GENOMIC DNA]</scope>
    <source>
        <strain evidence="5">DSM 20732</strain>
    </source>
</reference>
<evidence type="ECO:0000256" key="1">
    <source>
        <dbReference type="ARBA" id="ARBA00006754"/>
    </source>
</evidence>
<dbReference type="InterPro" id="IPR042070">
    <property type="entry name" value="PucR_C-HTH_sf"/>
</dbReference>
<feature type="domain" description="PucR C-terminal helix-turn-helix" evidence="2">
    <location>
        <begin position="319"/>
        <end position="376"/>
    </location>
</feature>
<name>A0A1Q5PX50_9ACTO</name>
<dbReference type="OrthoDB" id="3246591at2"/>
<organism evidence="4 5">
    <name type="scientific">Buchananella hordeovulneris</name>
    <dbReference type="NCBI Taxonomy" id="52770"/>
    <lineage>
        <taxon>Bacteria</taxon>
        <taxon>Bacillati</taxon>
        <taxon>Actinomycetota</taxon>
        <taxon>Actinomycetes</taxon>
        <taxon>Actinomycetales</taxon>
        <taxon>Actinomycetaceae</taxon>
        <taxon>Buchananella</taxon>
    </lineage>
</organism>
<dbReference type="Proteomes" id="UP000185612">
    <property type="component" value="Unassembled WGS sequence"/>
</dbReference>
<evidence type="ECO:0000259" key="3">
    <source>
        <dbReference type="Pfam" id="PF17853"/>
    </source>
</evidence>
<dbReference type="Pfam" id="PF17853">
    <property type="entry name" value="GGDEF_2"/>
    <property type="match status" value="1"/>
</dbReference>
<proteinExistence type="inferred from homology"/>
<evidence type="ECO:0000313" key="4">
    <source>
        <dbReference type="EMBL" id="OKL52171.1"/>
    </source>
</evidence>
<comment type="caution">
    <text evidence="4">The sequence shown here is derived from an EMBL/GenBank/DDBJ whole genome shotgun (WGS) entry which is preliminary data.</text>
</comment>
<dbReference type="PANTHER" id="PTHR33744">
    <property type="entry name" value="CARBOHYDRATE DIACID REGULATOR"/>
    <property type="match status" value="1"/>
</dbReference>
<feature type="domain" description="CdaR GGDEF-like" evidence="3">
    <location>
        <begin position="165"/>
        <end position="270"/>
    </location>
</feature>